<dbReference type="SUPFAM" id="SSF51735">
    <property type="entry name" value="NAD(P)-binding Rossmann-fold domains"/>
    <property type="match status" value="1"/>
</dbReference>
<reference evidence="2 5" key="3">
    <citation type="journal article" date="2014" name="Environ. Microbiol.">
        <title>Halorhabdus tiamatea: proteogenomics and glycosidase activity measurements identify the first cultivated euryarchaeon from a deep-sea anoxic brine lake as potential polysaccharide degrader.</title>
        <authorList>
            <person name="Werner J."/>
            <person name="Ferrer M."/>
            <person name="Michel G."/>
            <person name="Mann A.J."/>
            <person name="Huang S."/>
            <person name="Juarez S."/>
            <person name="Ciordia S."/>
            <person name="Albar J.P."/>
            <person name="Alcaide M."/>
            <person name="La Cono V."/>
            <person name="Yakimov M.M."/>
            <person name="Antunes A."/>
            <person name="Taborda M."/>
            <person name="Da Costa M.S."/>
            <person name="Amann R.I."/>
            <person name="Gloeckner F.O."/>
            <person name="Golyshina O.V."/>
            <person name="Golyshin P.N."/>
            <person name="Teeling H."/>
        </authorList>
    </citation>
    <scope>NUCLEOTIDE SEQUENCE [LARGE SCALE GENOMIC DNA]</scope>
    <source>
        <strain evidence="5">SARL4B</strain>
        <strain evidence="2">Type strain: SARL4B</strain>
    </source>
</reference>
<evidence type="ECO:0000313" key="4">
    <source>
        <dbReference type="Proteomes" id="UP000003861"/>
    </source>
</evidence>
<sequence length="264" mass="28503">MTDQFADSAVVVTGASSGIGRAIAKRFGEAGANVTVADIQEEPQTGGTPTHEVINAADHDGEAKYVETDVSEVEDVQVAVDATVSEYGSLDVMVNNAGVTKIAPAEEMDIDDWRWVIDVNLTGVFIGSKIAGQQMLEQEEGGSIVNMASMMGQMGLQKRSPYNASKGGVINLTRTLAIEWASEDIYVNALAPGYIYTDITEQTQDSADYSNEDIRRRTPVGRYGTPEEMAENILFLARDDHFVTGEVLHADGGWSADGWGYREP</sequence>
<protein>
    <submittedName>
        <fullName evidence="3">3-oxoacyl-acyl-carrier-protein reductase</fullName>
        <ecNumber evidence="3">1.1.1.100</ecNumber>
    </submittedName>
    <submittedName>
        <fullName evidence="2">Short-chain dehydrogenase/reductase SDR</fullName>
    </submittedName>
</protein>
<dbReference type="EMBL" id="HF571520">
    <property type="protein sequence ID" value="CCQ32865.1"/>
    <property type="molecule type" value="Genomic_DNA"/>
</dbReference>
<dbReference type="PRINTS" id="PR00081">
    <property type="entry name" value="GDHRDH"/>
</dbReference>
<proteinExistence type="inferred from homology"/>
<dbReference type="Proteomes" id="UP000015381">
    <property type="component" value="Chromosome I"/>
</dbReference>
<dbReference type="Gene3D" id="3.40.50.720">
    <property type="entry name" value="NAD(P)-binding Rossmann-like Domain"/>
    <property type="match status" value="1"/>
</dbReference>
<dbReference type="KEGG" id="hti:HTIA_0725"/>
<accession>F7PEZ3</accession>
<dbReference type="InterPro" id="IPR036291">
    <property type="entry name" value="NAD(P)-bd_dom_sf"/>
</dbReference>
<dbReference type="CDD" id="cd05233">
    <property type="entry name" value="SDR_c"/>
    <property type="match status" value="1"/>
</dbReference>
<dbReference type="GeneID" id="23797941"/>
<dbReference type="FunFam" id="3.40.50.720:FF:000084">
    <property type="entry name" value="Short-chain dehydrogenase reductase"/>
    <property type="match status" value="1"/>
</dbReference>
<dbReference type="PANTHER" id="PTHR42760">
    <property type="entry name" value="SHORT-CHAIN DEHYDROGENASES/REDUCTASES FAMILY MEMBER"/>
    <property type="match status" value="1"/>
</dbReference>
<name>F7PEZ3_9EURY</name>
<dbReference type="PRINTS" id="PR00080">
    <property type="entry name" value="SDRFAMILY"/>
</dbReference>
<dbReference type="Pfam" id="PF13561">
    <property type="entry name" value="adh_short_C2"/>
    <property type="match status" value="1"/>
</dbReference>
<dbReference type="InterPro" id="IPR002347">
    <property type="entry name" value="SDR_fam"/>
</dbReference>
<dbReference type="Proteomes" id="UP000003861">
    <property type="component" value="Unassembled WGS sequence"/>
</dbReference>
<dbReference type="RefSeq" id="WP_008523507.1">
    <property type="nucleotide sequence ID" value="NC_021921.1"/>
</dbReference>
<keyword evidence="3" id="KW-0560">Oxidoreductase</keyword>
<gene>
    <name evidence="3" type="ORF">HLRTI_003188</name>
    <name evidence="2" type="ORF">HTIA_0725</name>
</gene>
<evidence type="ECO:0000256" key="1">
    <source>
        <dbReference type="ARBA" id="ARBA00006484"/>
    </source>
</evidence>
<comment type="similarity">
    <text evidence="1">Belongs to the short-chain dehydrogenases/reductases (SDR) family.</text>
</comment>
<dbReference type="HOGENOM" id="CLU_010194_1_3_2"/>
<dbReference type="STRING" id="1033806.HTIA_0725"/>
<dbReference type="GO" id="GO:0004316">
    <property type="term" value="F:3-oxoacyl-[acyl-carrier-protein] reductase (NADPH) activity"/>
    <property type="evidence" value="ECO:0007669"/>
    <property type="project" value="UniProtKB-EC"/>
</dbReference>
<evidence type="ECO:0000313" key="3">
    <source>
        <dbReference type="EMBL" id="ERJ04858.1"/>
    </source>
</evidence>
<dbReference type="EC" id="1.1.1.100" evidence="3"/>
<dbReference type="AlphaFoldDB" id="F7PEZ3"/>
<dbReference type="InterPro" id="IPR020904">
    <property type="entry name" value="Sc_DH/Rdtase_CS"/>
</dbReference>
<keyword evidence="5" id="KW-1185">Reference proteome</keyword>
<dbReference type="PANTHER" id="PTHR42760:SF124">
    <property type="entry name" value="SHORT-CHAIN DEHYDROGENASE_REDUCTASE"/>
    <property type="match status" value="1"/>
</dbReference>
<dbReference type="NCBIfam" id="NF005559">
    <property type="entry name" value="PRK07231.1"/>
    <property type="match status" value="1"/>
</dbReference>
<reference evidence="3 4" key="2">
    <citation type="journal article" date="2013" name="PLoS ONE">
        <title>INDIGO - INtegrated Data Warehouse of MIcrobial GenOmes with Examples from the Red Sea Extremophiles.</title>
        <authorList>
            <person name="Alam I."/>
            <person name="Antunes A."/>
            <person name="Kamau A.A."/>
            <person name="Ba Alawi W."/>
            <person name="Kalkatawi M."/>
            <person name="Stingl U."/>
            <person name="Bajic V.B."/>
        </authorList>
    </citation>
    <scope>NUCLEOTIDE SEQUENCE [LARGE SCALE GENOMIC DNA]</scope>
    <source>
        <strain evidence="3 4">SARL4B</strain>
    </source>
</reference>
<dbReference type="PROSITE" id="PS00061">
    <property type="entry name" value="ADH_SHORT"/>
    <property type="match status" value="1"/>
</dbReference>
<dbReference type="OrthoDB" id="24596at2157"/>
<evidence type="ECO:0000313" key="5">
    <source>
        <dbReference type="Proteomes" id="UP000015381"/>
    </source>
</evidence>
<organism evidence="3 4">
    <name type="scientific">Halorhabdus tiamatea SARL4B</name>
    <dbReference type="NCBI Taxonomy" id="1033806"/>
    <lineage>
        <taxon>Archaea</taxon>
        <taxon>Methanobacteriati</taxon>
        <taxon>Methanobacteriota</taxon>
        <taxon>Stenosarchaea group</taxon>
        <taxon>Halobacteria</taxon>
        <taxon>Halobacteriales</taxon>
        <taxon>Haloarculaceae</taxon>
        <taxon>Halorhabdus</taxon>
    </lineage>
</organism>
<evidence type="ECO:0000313" key="2">
    <source>
        <dbReference type="EMBL" id="CCQ32865.1"/>
    </source>
</evidence>
<dbReference type="EMBL" id="AFNT02000053">
    <property type="protein sequence ID" value="ERJ04858.1"/>
    <property type="molecule type" value="Genomic_DNA"/>
</dbReference>
<reference evidence="3 4" key="1">
    <citation type="journal article" date="2011" name="J. Bacteriol.">
        <title>Genome sequence of Halorhabdus tiamatea, the first archaeon isolated from a deep-sea anoxic brine lake.</title>
        <authorList>
            <person name="Antunes A."/>
            <person name="Alam I."/>
            <person name="Bajic V.B."/>
            <person name="Stingl U."/>
        </authorList>
    </citation>
    <scope>NUCLEOTIDE SEQUENCE [LARGE SCALE GENOMIC DNA]</scope>
    <source>
        <strain evidence="3 4">SARL4B</strain>
    </source>
</reference>
<dbReference type="eggNOG" id="arCOG01259">
    <property type="taxonomic scope" value="Archaea"/>
</dbReference>